<evidence type="ECO:0000313" key="2">
    <source>
        <dbReference type="Proteomes" id="UP000695022"/>
    </source>
</evidence>
<feature type="signal peptide" evidence="1">
    <location>
        <begin position="1"/>
        <end position="23"/>
    </location>
</feature>
<name>A0ABM1EJH2_PRICU</name>
<evidence type="ECO:0000313" key="3">
    <source>
        <dbReference type="RefSeq" id="XP_014672343.1"/>
    </source>
</evidence>
<dbReference type="RefSeq" id="XP_014672343.1">
    <property type="nucleotide sequence ID" value="XM_014816857.1"/>
</dbReference>
<dbReference type="Proteomes" id="UP000695022">
    <property type="component" value="Unplaced"/>
</dbReference>
<accession>A0ABM1EJH2</accession>
<dbReference type="GeneID" id="106812865"/>
<organism evidence="2 3">
    <name type="scientific">Priapulus caudatus</name>
    <name type="common">Priapulid worm</name>
    <dbReference type="NCBI Taxonomy" id="37621"/>
    <lineage>
        <taxon>Eukaryota</taxon>
        <taxon>Metazoa</taxon>
        <taxon>Ecdysozoa</taxon>
        <taxon>Scalidophora</taxon>
        <taxon>Priapulida</taxon>
        <taxon>Priapulimorpha</taxon>
        <taxon>Priapulimorphida</taxon>
        <taxon>Priapulidae</taxon>
        <taxon>Priapulus</taxon>
    </lineage>
</organism>
<evidence type="ECO:0000256" key="1">
    <source>
        <dbReference type="SAM" id="SignalP"/>
    </source>
</evidence>
<reference evidence="3" key="1">
    <citation type="submission" date="2025-08" db="UniProtKB">
        <authorList>
            <consortium name="RefSeq"/>
        </authorList>
    </citation>
    <scope>IDENTIFICATION</scope>
</reference>
<sequence>MKNILMLKYLFIFAVIFSPLTEYGRLGRMARASCVVSESKLTECSSSIVTYYNTTVSAVINTNESSAVLSAAAQSFTDFFCSEYDGMIDCVDALNTSETSSCFIDGSLFRNPAYLLFDGESSTTTPVELTYNGFRFYRDAAMAVKEFLCGSSLHLLKVATSETEIECSRQLRLLNGSEVQLRHMANAAMDTIQWNTDGGLLSDSDCESLRELFTSVGKAYTSCHLTYELLSGLFDVITSNVCPALIAEHDIDHETVHDEHDACPLLAPTPLLLLLLLLLASSTAALHQAL</sequence>
<proteinExistence type="predicted"/>
<keyword evidence="1" id="KW-0732">Signal</keyword>
<gene>
    <name evidence="3" type="primary">LOC106812865</name>
</gene>
<feature type="chain" id="PRO_5046220536" evidence="1">
    <location>
        <begin position="24"/>
        <end position="290"/>
    </location>
</feature>
<protein>
    <submittedName>
        <fullName evidence="3">Uncharacterized protein LOC106812865</fullName>
    </submittedName>
</protein>
<keyword evidence="2" id="KW-1185">Reference proteome</keyword>